<feature type="domain" description="CBM21" evidence="3">
    <location>
        <begin position="220"/>
        <end position="331"/>
    </location>
</feature>
<dbReference type="GO" id="GO:2001069">
    <property type="term" value="F:glycogen binding"/>
    <property type="evidence" value="ECO:0007669"/>
    <property type="project" value="TreeGrafter"/>
</dbReference>
<protein>
    <recommendedName>
        <fullName evidence="3">CBM21 domain-containing protein</fullName>
    </recommendedName>
</protein>
<dbReference type="PANTHER" id="PTHR12307:SF15">
    <property type="entry name" value="PROTEIN PHOSPHATASE 1 REGULATORY SUBUNIT 3C"/>
    <property type="match status" value="1"/>
</dbReference>
<dbReference type="Gene3D" id="2.60.40.2440">
    <property type="entry name" value="Carbohydrate binding type-21 domain"/>
    <property type="match status" value="1"/>
</dbReference>
<dbReference type="PANTHER" id="PTHR12307">
    <property type="entry name" value="PROTEIN PHOSPHATASE 1 REGULATORY SUBUNIT"/>
    <property type="match status" value="1"/>
</dbReference>
<organism evidence="4 5">
    <name type="scientific">Channa striata</name>
    <name type="common">Snakehead murrel</name>
    <name type="synonym">Ophicephalus striatus</name>
    <dbReference type="NCBI Taxonomy" id="64152"/>
    <lineage>
        <taxon>Eukaryota</taxon>
        <taxon>Metazoa</taxon>
        <taxon>Chordata</taxon>
        <taxon>Craniata</taxon>
        <taxon>Vertebrata</taxon>
        <taxon>Euteleostomi</taxon>
        <taxon>Actinopterygii</taxon>
        <taxon>Neopterygii</taxon>
        <taxon>Teleostei</taxon>
        <taxon>Neoteleostei</taxon>
        <taxon>Acanthomorphata</taxon>
        <taxon>Anabantaria</taxon>
        <taxon>Anabantiformes</taxon>
        <taxon>Channoidei</taxon>
        <taxon>Channidae</taxon>
        <taxon>Channa</taxon>
    </lineage>
</organism>
<proteinExistence type="predicted"/>
<dbReference type="InterPro" id="IPR005036">
    <property type="entry name" value="CBM21_dom"/>
</dbReference>
<dbReference type="GO" id="GO:0000164">
    <property type="term" value="C:protein phosphatase type 1 complex"/>
    <property type="evidence" value="ECO:0007669"/>
    <property type="project" value="TreeGrafter"/>
</dbReference>
<keyword evidence="2" id="KW-0812">Transmembrane</keyword>
<accession>A0AA88LJN0</accession>
<dbReference type="InterPro" id="IPR050782">
    <property type="entry name" value="PP1_regulatory_subunit_3"/>
</dbReference>
<evidence type="ECO:0000259" key="3">
    <source>
        <dbReference type="PROSITE" id="PS51159"/>
    </source>
</evidence>
<evidence type="ECO:0000313" key="5">
    <source>
        <dbReference type="Proteomes" id="UP001187415"/>
    </source>
</evidence>
<dbReference type="Pfam" id="PF03370">
    <property type="entry name" value="CBM_21"/>
    <property type="match status" value="1"/>
</dbReference>
<evidence type="ECO:0000256" key="1">
    <source>
        <dbReference type="SAM" id="MobiDB-lite"/>
    </source>
</evidence>
<keyword evidence="5" id="KW-1185">Reference proteome</keyword>
<comment type="caution">
    <text evidence="4">The sequence shown here is derived from an EMBL/GenBank/DDBJ whole genome shotgun (WGS) entry which is preliminary data.</text>
</comment>
<keyword evidence="2" id="KW-0472">Membrane</keyword>
<feature type="compositionally biased region" description="Pro residues" evidence="1">
    <location>
        <begin position="101"/>
        <end position="112"/>
    </location>
</feature>
<evidence type="ECO:0000256" key="2">
    <source>
        <dbReference type="SAM" id="Phobius"/>
    </source>
</evidence>
<dbReference type="GO" id="GO:0008157">
    <property type="term" value="F:protein phosphatase 1 binding"/>
    <property type="evidence" value="ECO:0007669"/>
    <property type="project" value="TreeGrafter"/>
</dbReference>
<dbReference type="Proteomes" id="UP001187415">
    <property type="component" value="Unassembled WGS sequence"/>
</dbReference>
<name>A0AA88LJN0_CHASR</name>
<reference evidence="4" key="1">
    <citation type="submission" date="2023-07" db="EMBL/GenBank/DDBJ databases">
        <title>Chromosome-level Genome Assembly of Striped Snakehead (Channa striata).</title>
        <authorList>
            <person name="Liu H."/>
        </authorList>
    </citation>
    <scope>NUCLEOTIDE SEQUENCE</scope>
    <source>
        <strain evidence="4">Gz</strain>
        <tissue evidence="4">Muscle</tissue>
    </source>
</reference>
<dbReference type="EMBL" id="JAUPFM010000020">
    <property type="protein sequence ID" value="KAK2818935.1"/>
    <property type="molecule type" value="Genomic_DNA"/>
</dbReference>
<dbReference type="InterPro" id="IPR038175">
    <property type="entry name" value="CBM21_dom_sf"/>
</dbReference>
<feature type="region of interest" description="Disordered" evidence="1">
    <location>
        <begin position="89"/>
        <end position="140"/>
    </location>
</feature>
<feature type="compositionally biased region" description="Low complexity" evidence="1">
    <location>
        <begin position="114"/>
        <end position="139"/>
    </location>
</feature>
<sequence>MESVELWVVTCTLRYYMYCTVLASQFIILILGKTSDLQNKIYISKLKMSCTRVLHAFGSHPEPAVMPVELGMYLSFRQQQRLSHLLSMSPLKPTQRGGPPTDSPPTDCPPRAGPVSPRHSFSSSSSSSLPSSPSTSEPRSCFRRDSFGAHKKRVVFADAKGLSLTAVRFYIPDRSSPFYMRMVKPFPAKLQRQQSMLNRQLSYKMRLGFPQPTMDVKAFFERLQETHVQLESCNISENTLSGKVCVSHVSTEKTVHLRVTFDSWRSHYDIPCNFVLQQRSLGSDMDVFSFDLSMPQSVDPKERIEFCVAFRPGLDAPPHWDDNRGQNYRVCMEKDGSSGIQADVSHSYPTLSKCQSPFWPLHVSLSMQNSDDLPYLQRSLSSRVRADCKTLYSTK</sequence>
<dbReference type="AlphaFoldDB" id="A0AA88LJN0"/>
<evidence type="ECO:0000313" key="4">
    <source>
        <dbReference type="EMBL" id="KAK2818935.1"/>
    </source>
</evidence>
<dbReference type="PROSITE" id="PS51159">
    <property type="entry name" value="CBM21"/>
    <property type="match status" value="1"/>
</dbReference>
<keyword evidence="2" id="KW-1133">Transmembrane helix</keyword>
<gene>
    <name evidence="4" type="ORF">Q5P01_024496</name>
</gene>
<feature type="transmembrane region" description="Helical" evidence="2">
    <location>
        <begin position="15"/>
        <end position="32"/>
    </location>
</feature>
<dbReference type="GO" id="GO:0005979">
    <property type="term" value="P:regulation of glycogen biosynthetic process"/>
    <property type="evidence" value="ECO:0007669"/>
    <property type="project" value="TreeGrafter"/>
</dbReference>